<evidence type="ECO:0000256" key="1">
    <source>
        <dbReference type="ARBA" id="ARBA00009981"/>
    </source>
</evidence>
<reference evidence="4" key="1">
    <citation type="submission" date="2016-10" db="EMBL/GenBank/DDBJ databases">
        <authorList>
            <person name="Varghese N."/>
            <person name="Submissions S."/>
        </authorList>
    </citation>
    <scope>NUCLEOTIDE SEQUENCE [LARGE SCALE GENOMIC DNA]</scope>
    <source>
        <strain evidence="4">BL36</strain>
    </source>
</reference>
<dbReference type="AlphaFoldDB" id="A0A1I4T4S5"/>
<dbReference type="STRING" id="582667.SAMN05192568_104926"/>
<name>A0A1I4T4S5_9HYPH</name>
<dbReference type="NCBIfam" id="TIGR01552">
    <property type="entry name" value="phd_fam"/>
    <property type="match status" value="1"/>
</dbReference>
<dbReference type="Gene3D" id="3.40.1620.10">
    <property type="entry name" value="YefM-like domain"/>
    <property type="match status" value="1"/>
</dbReference>
<gene>
    <name evidence="3" type="ORF">SAMN05192568_104926</name>
</gene>
<dbReference type="RefSeq" id="WP_092046077.1">
    <property type="nucleotide sequence ID" value="NZ_FOTK01000049.1"/>
</dbReference>
<proteinExistence type="inferred from homology"/>
<dbReference type="Pfam" id="PF02604">
    <property type="entry name" value="PhdYeFM_antitox"/>
    <property type="match status" value="1"/>
</dbReference>
<dbReference type="OrthoDB" id="517402at2"/>
<comment type="similarity">
    <text evidence="1 2">Belongs to the phD/YefM antitoxin family.</text>
</comment>
<evidence type="ECO:0000313" key="3">
    <source>
        <dbReference type="EMBL" id="SFM71758.1"/>
    </source>
</evidence>
<dbReference type="SUPFAM" id="SSF143120">
    <property type="entry name" value="YefM-like"/>
    <property type="match status" value="1"/>
</dbReference>
<comment type="function">
    <text evidence="2">Antitoxin component of a type II toxin-antitoxin (TA) system.</text>
</comment>
<dbReference type="InterPro" id="IPR006442">
    <property type="entry name" value="Antitoxin_Phd/YefM"/>
</dbReference>
<evidence type="ECO:0000256" key="2">
    <source>
        <dbReference type="RuleBase" id="RU362080"/>
    </source>
</evidence>
<sequence>MQEIQLRDAKATLSAVIDQAKQGQPSIITRHGRPEAVLLSFEDWQRLSQVPSFGRLLMAAPLTAEDLPTSHCHGSVPWLDRPDP</sequence>
<keyword evidence="4" id="KW-1185">Reference proteome</keyword>
<dbReference type="EMBL" id="FOTK01000049">
    <property type="protein sequence ID" value="SFM71758.1"/>
    <property type="molecule type" value="Genomic_DNA"/>
</dbReference>
<dbReference type="InterPro" id="IPR036165">
    <property type="entry name" value="YefM-like_sf"/>
</dbReference>
<organism evidence="3 4">
    <name type="scientific">Methylobacterium pseudosasicola</name>
    <dbReference type="NCBI Taxonomy" id="582667"/>
    <lineage>
        <taxon>Bacteria</taxon>
        <taxon>Pseudomonadati</taxon>
        <taxon>Pseudomonadota</taxon>
        <taxon>Alphaproteobacteria</taxon>
        <taxon>Hyphomicrobiales</taxon>
        <taxon>Methylobacteriaceae</taxon>
        <taxon>Methylobacterium</taxon>
    </lineage>
</organism>
<protein>
    <recommendedName>
        <fullName evidence="2">Antitoxin</fullName>
    </recommendedName>
</protein>
<dbReference type="Proteomes" id="UP000199048">
    <property type="component" value="Unassembled WGS sequence"/>
</dbReference>
<accession>A0A1I4T4S5</accession>
<evidence type="ECO:0000313" key="4">
    <source>
        <dbReference type="Proteomes" id="UP000199048"/>
    </source>
</evidence>